<dbReference type="BioCyc" id="JESP1508404:G14D9-10634-MONOMER"/>
<evidence type="ECO:0000259" key="6">
    <source>
        <dbReference type="Pfam" id="PF01593"/>
    </source>
</evidence>
<feature type="domain" description="Amine oxidase" evidence="6">
    <location>
        <begin position="11"/>
        <end position="462"/>
    </location>
</feature>
<dbReference type="Proteomes" id="UP000031449">
    <property type="component" value="Chromosome"/>
</dbReference>
<dbReference type="GO" id="GO:0016491">
    <property type="term" value="F:oxidoreductase activity"/>
    <property type="evidence" value="ECO:0007669"/>
    <property type="project" value="UniProtKB-KW"/>
</dbReference>
<evidence type="ECO:0000256" key="4">
    <source>
        <dbReference type="ARBA" id="ARBA00038322"/>
    </source>
</evidence>
<organism evidence="7 8">
    <name type="scientific">Jeotgalibacillus malaysiensis</name>
    <dbReference type="NCBI Taxonomy" id="1508404"/>
    <lineage>
        <taxon>Bacteria</taxon>
        <taxon>Bacillati</taxon>
        <taxon>Bacillota</taxon>
        <taxon>Bacilli</taxon>
        <taxon>Bacillales</taxon>
        <taxon>Caryophanaceae</taxon>
        <taxon>Jeotgalibacillus</taxon>
    </lineage>
</organism>
<evidence type="ECO:0000313" key="7">
    <source>
        <dbReference type="EMBL" id="AJD90697.1"/>
    </source>
</evidence>
<accession>A0A0B5APU3</accession>
<evidence type="ECO:0000256" key="5">
    <source>
        <dbReference type="RuleBase" id="RU362075"/>
    </source>
</evidence>
<keyword evidence="8" id="KW-1185">Reference proteome</keyword>
<sequence>MNISIIGGGVGGMMSALLLKRKGFEVTLFEKEEQLGGRLAYHRHGDYKIDKGPTIVLLPEMLQSLLDEAGVPREDYELISCDPLYDLHFADGTTYTKYRDKEEQLAEINRVFPGEEAGYLRFMKDMKMRFDEGKPRFLEQSFLKRWDALQPSTINSLRKLNAFRSVSKQLHTYFNDDRLKTAYALQTLYIGGNPFQTPAIYSLVSYSEHEHGIHYLKGGYARLAEVLEQNMLNAGIRIIKGANVEKISINSGRAEGVLYNSKYEPSDAVVLNGDFPIAEQLVNKQGRQYQPSSGCLLLYMGVDGTYQDKKMHQFYLSKNFEKTMNQIFKEKKVPEDPSYYVFNPSVTDDSLAPAGKSVLYVLVPVPAEIEDDWQKVKGDLSDQILDSMEQSGFDSLRDRIEWLDIRTPQEAKQEGLYAGGSFGIAPALFQSGPFRPQFQPYPDLENVFATGASTHPGGGVPIVMQGAKLLADGMDKKYNRRERSADGTGKSL</sequence>
<dbReference type="PANTHER" id="PTHR43734">
    <property type="entry name" value="PHYTOENE DESATURASE"/>
    <property type="match status" value="1"/>
</dbReference>
<reference evidence="7 8" key="1">
    <citation type="submission" date="2014-08" db="EMBL/GenBank/DDBJ databases">
        <title>Complete genome of a marine bacteria Jeotgalibacillus malaysiensis.</title>
        <authorList>
            <person name="Yaakop A.S."/>
            <person name="Chan K.-G."/>
            <person name="Goh K.M."/>
        </authorList>
    </citation>
    <scope>NUCLEOTIDE SEQUENCE [LARGE SCALE GENOMIC DNA]</scope>
    <source>
        <strain evidence="7 8">D5</strain>
    </source>
</reference>
<dbReference type="GO" id="GO:0016117">
    <property type="term" value="P:carotenoid biosynthetic process"/>
    <property type="evidence" value="ECO:0007669"/>
    <property type="project" value="UniProtKB-KW"/>
</dbReference>
<dbReference type="EMBL" id="CP009416">
    <property type="protein sequence ID" value="AJD90697.1"/>
    <property type="molecule type" value="Genomic_DNA"/>
</dbReference>
<dbReference type="Gene3D" id="3.50.50.60">
    <property type="entry name" value="FAD/NAD(P)-binding domain"/>
    <property type="match status" value="2"/>
</dbReference>
<gene>
    <name evidence="7" type="ORF">JMA_13800</name>
</gene>
<comment type="similarity">
    <text evidence="4">Belongs to the carotenoid/retinoid oxidoreductase family. CrtN subfamily.</text>
</comment>
<evidence type="ECO:0000256" key="2">
    <source>
        <dbReference type="ARBA" id="ARBA00022746"/>
    </source>
</evidence>
<evidence type="ECO:0000256" key="3">
    <source>
        <dbReference type="ARBA" id="ARBA00023002"/>
    </source>
</evidence>
<comment type="pathway">
    <text evidence="1 5">Carotenoid biosynthesis.</text>
</comment>
<dbReference type="HOGENOM" id="CLU_019722_2_1_9"/>
<dbReference type="Pfam" id="PF01593">
    <property type="entry name" value="Amino_oxidase"/>
    <property type="match status" value="1"/>
</dbReference>
<dbReference type="InterPro" id="IPR002937">
    <property type="entry name" value="Amino_oxidase"/>
</dbReference>
<proteinExistence type="inferred from homology"/>
<keyword evidence="3 5" id="KW-0560">Oxidoreductase</keyword>
<dbReference type="OrthoDB" id="9814556at2"/>
<dbReference type="SUPFAM" id="SSF51905">
    <property type="entry name" value="FAD/NAD(P)-binding domain"/>
    <property type="match status" value="1"/>
</dbReference>
<protein>
    <submittedName>
        <fullName evidence="7">Capsular polysaccharide biosynthesis protein CpsH</fullName>
    </submittedName>
</protein>
<dbReference type="NCBIfam" id="TIGR02734">
    <property type="entry name" value="crtI_fam"/>
    <property type="match status" value="1"/>
</dbReference>
<evidence type="ECO:0000256" key="1">
    <source>
        <dbReference type="ARBA" id="ARBA00004829"/>
    </source>
</evidence>
<dbReference type="KEGG" id="jeo:JMA_13800"/>
<name>A0A0B5APU3_9BACL</name>
<dbReference type="AlphaFoldDB" id="A0A0B5APU3"/>
<keyword evidence="2 5" id="KW-0125">Carotenoid biosynthesis</keyword>
<dbReference type="InterPro" id="IPR014105">
    <property type="entry name" value="Carotenoid/retinoid_OxRdtase"/>
</dbReference>
<dbReference type="InterPro" id="IPR036188">
    <property type="entry name" value="FAD/NAD-bd_sf"/>
</dbReference>
<evidence type="ECO:0000313" key="8">
    <source>
        <dbReference type="Proteomes" id="UP000031449"/>
    </source>
</evidence>
<dbReference type="STRING" id="1508404.JMA_13800"/>
<dbReference type="PANTHER" id="PTHR43734:SF1">
    <property type="entry name" value="PHYTOENE DESATURASE"/>
    <property type="match status" value="1"/>
</dbReference>